<dbReference type="RefSeq" id="WP_277525075.1">
    <property type="nucleotide sequence ID" value="NZ_JAMQOT010000015.1"/>
</dbReference>
<accession>A0A9Q4Q1T2</accession>
<dbReference type="Proteomes" id="UP001154061">
    <property type="component" value="Unassembled WGS sequence"/>
</dbReference>
<dbReference type="AlphaFoldDB" id="A0A9Q4Q1T2"/>
<proteinExistence type="predicted"/>
<evidence type="ECO:0000313" key="2">
    <source>
        <dbReference type="Proteomes" id="UP001154061"/>
    </source>
</evidence>
<comment type="caution">
    <text evidence="1">The sequence shown here is derived from an EMBL/GenBank/DDBJ whole genome shotgun (WGS) entry which is preliminary data.</text>
</comment>
<evidence type="ECO:0000313" key="1">
    <source>
        <dbReference type="EMBL" id="MDF9748395.1"/>
    </source>
</evidence>
<protein>
    <submittedName>
        <fullName evidence="1">Uncharacterized protein</fullName>
    </submittedName>
</protein>
<sequence length="76" mass="8170">MSDAFLLEAMQLDDVSVGRDGGDIVVSCRDHDGRSEIETEGIHDLVDDHGLQVTNTIVDFDAGEVRHVIGGSTTDD</sequence>
<organism evidence="1 2">
    <name type="scientific">Natrinema salsiterrestre</name>
    <dbReference type="NCBI Taxonomy" id="2950540"/>
    <lineage>
        <taxon>Archaea</taxon>
        <taxon>Methanobacteriati</taxon>
        <taxon>Methanobacteriota</taxon>
        <taxon>Stenosarchaea group</taxon>
        <taxon>Halobacteria</taxon>
        <taxon>Halobacteriales</taxon>
        <taxon>Natrialbaceae</taxon>
        <taxon>Natrinema</taxon>
    </lineage>
</organism>
<dbReference type="EMBL" id="JAMQOT010000015">
    <property type="protein sequence ID" value="MDF9748395.1"/>
    <property type="molecule type" value="Genomic_DNA"/>
</dbReference>
<reference evidence="1" key="1">
    <citation type="submission" date="2022-06" db="EMBL/GenBank/DDBJ databases">
        <title>Natrinema sp. a new haloarchaeum isolate from saline soil.</title>
        <authorList>
            <person name="Strakova D."/>
            <person name="Galisteo C."/>
            <person name="Sanchez-Porro C."/>
            <person name="Ventosa A."/>
        </authorList>
    </citation>
    <scope>NUCLEOTIDE SEQUENCE</scope>
    <source>
        <strain evidence="1">S1CR25-10</strain>
    </source>
</reference>
<name>A0A9Q4Q1T2_9EURY</name>
<gene>
    <name evidence="1" type="ORF">NDI89_22790</name>
</gene>
<keyword evidence="2" id="KW-1185">Reference proteome</keyword>